<sequence>MTKKTSNPNHRGRKKPKEVEYHPAIDRYMHMVENGEIEACQEQHALVKFLRGKLENAVIKSDLIDKAIARMNKHFDGQLLPWQEFITAFVFGVYDQDDNIMFNEFLVMMGRGGGKTGYMARVEFALVSCETVPQYHIDIVATSEDQAKESFDEVWEILDDDKKNNGGKKYAKHFYFTKEQYTYKKTRSRVRFRTNNAKTKDGGRQGAVIFDEIHAYQNEDSVKVFISGLGKKARPRRFYFTTDGYNRGGFLDMLKDESQMILSGERPNRKTFPFICKLDDKEEVHDPSKWEKANPSIRYFPHLRTEMQDEYEKIRDRGESFVEFMTKRMNMPINESRETVTTWENIQRANEELPDLTGATFVGGVDYADTTDFCVVGMLFKKENIYYWISHTFICHLALEGRTYKVPIDVAVKEGMATIVPEDVIPPSRVAGWFLEQIKKYRPAGVASDLYRISYLSDEFKECGFDDLLRARSGTKTHTELEPFVNELFANGRIKWGKDFMMNWYTWNVFKNRDGKGNLTYEKQEPKLRKTDGFMALLHALQFRDKLAAAQPVKIRRKLRSYTN</sequence>
<evidence type="ECO:0000259" key="2">
    <source>
        <dbReference type="Pfam" id="PF20441"/>
    </source>
</evidence>
<protein>
    <submittedName>
        <fullName evidence="3">Terminase large subunit</fullName>
    </submittedName>
</protein>
<dbReference type="AlphaFoldDB" id="A0A929QRZ6"/>
<reference evidence="3" key="1">
    <citation type="submission" date="2020-04" db="EMBL/GenBank/DDBJ databases">
        <title>Deep metagenomics examines the oral microbiome during advanced dental caries in children, revealing novel taxa and co-occurrences with host molecules.</title>
        <authorList>
            <person name="Baker J.L."/>
            <person name="Morton J.T."/>
            <person name="Dinis M."/>
            <person name="Alvarez R."/>
            <person name="Tran N.C."/>
            <person name="Knight R."/>
            <person name="Edlund A."/>
        </authorList>
    </citation>
    <scope>NUCLEOTIDE SEQUENCE</scope>
    <source>
        <strain evidence="3">JCVI_23_bin.16</strain>
    </source>
</reference>
<dbReference type="PANTHER" id="PTHR41287">
    <property type="match status" value="1"/>
</dbReference>
<dbReference type="PANTHER" id="PTHR41287:SF1">
    <property type="entry name" value="PROTEIN YMFN"/>
    <property type="match status" value="1"/>
</dbReference>
<organism evidence="3 4">
    <name type="scientific">Abiotrophia defectiva</name>
    <name type="common">Streptococcus defectivus</name>
    <dbReference type="NCBI Taxonomy" id="46125"/>
    <lineage>
        <taxon>Bacteria</taxon>
        <taxon>Bacillati</taxon>
        <taxon>Bacillota</taxon>
        <taxon>Bacilli</taxon>
        <taxon>Lactobacillales</taxon>
        <taxon>Aerococcaceae</taxon>
        <taxon>Abiotrophia</taxon>
    </lineage>
</organism>
<evidence type="ECO:0000313" key="3">
    <source>
        <dbReference type="EMBL" id="MBF0934203.1"/>
    </source>
</evidence>
<dbReference type="GO" id="GO:0004519">
    <property type="term" value="F:endonuclease activity"/>
    <property type="evidence" value="ECO:0007669"/>
    <property type="project" value="InterPro"/>
</dbReference>
<dbReference type="Proteomes" id="UP000757900">
    <property type="component" value="Unassembled WGS sequence"/>
</dbReference>
<accession>A0A929QRZ6</accession>
<dbReference type="InterPro" id="IPR005021">
    <property type="entry name" value="Terminase_largesu-like"/>
</dbReference>
<evidence type="ECO:0000313" key="4">
    <source>
        <dbReference type="Proteomes" id="UP000757900"/>
    </source>
</evidence>
<dbReference type="InterPro" id="IPR046461">
    <property type="entry name" value="TerL_ATPase"/>
</dbReference>
<comment type="caution">
    <text evidence="3">The sequence shown here is derived from an EMBL/GenBank/DDBJ whole genome shotgun (WGS) entry which is preliminary data.</text>
</comment>
<dbReference type="EMBL" id="JABZFV010000004">
    <property type="protein sequence ID" value="MBF0934203.1"/>
    <property type="molecule type" value="Genomic_DNA"/>
</dbReference>
<dbReference type="Gene3D" id="3.40.50.300">
    <property type="entry name" value="P-loop containing nucleotide triphosphate hydrolases"/>
    <property type="match status" value="1"/>
</dbReference>
<evidence type="ECO:0000259" key="1">
    <source>
        <dbReference type="Pfam" id="PF03354"/>
    </source>
</evidence>
<dbReference type="Pfam" id="PF20441">
    <property type="entry name" value="TerL_nuclease"/>
    <property type="match status" value="1"/>
</dbReference>
<dbReference type="InterPro" id="IPR027417">
    <property type="entry name" value="P-loop_NTPase"/>
</dbReference>
<feature type="domain" description="Terminase large subunit-like endonuclease" evidence="2">
    <location>
        <begin position="272"/>
        <end position="541"/>
    </location>
</feature>
<name>A0A929QRZ6_ABIDE</name>
<gene>
    <name evidence="3" type="ORF">HXK00_00995</name>
</gene>
<proteinExistence type="predicted"/>
<dbReference type="Pfam" id="PF03354">
    <property type="entry name" value="TerL_ATPase"/>
    <property type="match status" value="1"/>
</dbReference>
<feature type="domain" description="Terminase large subunit-like ATPase" evidence="1">
    <location>
        <begin position="81"/>
        <end position="254"/>
    </location>
</feature>
<dbReference type="InterPro" id="IPR046462">
    <property type="entry name" value="TerL_nuclease"/>
</dbReference>